<feature type="transmembrane region" description="Helical" evidence="1">
    <location>
        <begin position="88"/>
        <end position="111"/>
    </location>
</feature>
<keyword evidence="1" id="KW-0472">Membrane</keyword>
<comment type="caution">
    <text evidence="2">The sequence shown here is derived from an EMBL/GenBank/DDBJ whole genome shotgun (WGS) entry which is preliminary data.</text>
</comment>
<proteinExistence type="predicted"/>
<reference evidence="2 3" key="1">
    <citation type="journal article" date="2013" name="Curr. Biol.">
        <title>The Genome of the Foraminiferan Reticulomyxa filosa.</title>
        <authorList>
            <person name="Glockner G."/>
            <person name="Hulsmann N."/>
            <person name="Schleicher M."/>
            <person name="Noegel A.A."/>
            <person name="Eichinger L."/>
            <person name="Gallinger C."/>
            <person name="Pawlowski J."/>
            <person name="Sierra R."/>
            <person name="Euteneuer U."/>
            <person name="Pillet L."/>
            <person name="Moustafa A."/>
            <person name="Platzer M."/>
            <person name="Groth M."/>
            <person name="Szafranski K."/>
            <person name="Schliwa M."/>
        </authorList>
    </citation>
    <scope>NUCLEOTIDE SEQUENCE [LARGE SCALE GENOMIC DNA]</scope>
</reference>
<evidence type="ECO:0000313" key="3">
    <source>
        <dbReference type="Proteomes" id="UP000023152"/>
    </source>
</evidence>
<feature type="transmembrane region" description="Helical" evidence="1">
    <location>
        <begin position="55"/>
        <end position="76"/>
    </location>
</feature>
<sequence>MLSLVYLLPYESDTVREQIVICITTVLLQHSKPTVNFQIVVNNLSKTLNQAKSKVFSFFFFLMYTKHVYIYVYTFFEHATVMCVHVQLSYLIIECFAVLHSLLGITLSNLIQNSTINANDLNRLRERFKDNTLPILSKDNNITFRVLYVFEKELLLSIGGQVVVVVVYRDSHFNDTLFYDSLGSSGHIGHYAKETGTMATSNTIAFNNSAKNVDVSALRNCHEQGSAHYKASFLSNVPRHSAPDSQIKNLDINAVEKSKSVKIEMESIHELNSLKPTSIS</sequence>
<dbReference type="EMBL" id="ASPP01010088">
    <property type="protein sequence ID" value="ETO23244.1"/>
    <property type="molecule type" value="Genomic_DNA"/>
</dbReference>
<accession>X6NBT2</accession>
<gene>
    <name evidence="2" type="ORF">RFI_13937</name>
</gene>
<dbReference type="Proteomes" id="UP000023152">
    <property type="component" value="Unassembled WGS sequence"/>
</dbReference>
<feature type="non-terminal residue" evidence="2">
    <location>
        <position position="280"/>
    </location>
</feature>
<evidence type="ECO:0000313" key="2">
    <source>
        <dbReference type="EMBL" id="ETO23244.1"/>
    </source>
</evidence>
<dbReference type="AlphaFoldDB" id="X6NBT2"/>
<organism evidence="2 3">
    <name type="scientific">Reticulomyxa filosa</name>
    <dbReference type="NCBI Taxonomy" id="46433"/>
    <lineage>
        <taxon>Eukaryota</taxon>
        <taxon>Sar</taxon>
        <taxon>Rhizaria</taxon>
        <taxon>Retaria</taxon>
        <taxon>Foraminifera</taxon>
        <taxon>Monothalamids</taxon>
        <taxon>Reticulomyxidae</taxon>
        <taxon>Reticulomyxa</taxon>
    </lineage>
</organism>
<name>X6NBT2_RETFI</name>
<keyword evidence="1" id="KW-0812">Transmembrane</keyword>
<evidence type="ECO:0000256" key="1">
    <source>
        <dbReference type="SAM" id="Phobius"/>
    </source>
</evidence>
<keyword evidence="3" id="KW-1185">Reference proteome</keyword>
<protein>
    <submittedName>
        <fullName evidence="2">Uncharacterized protein</fullName>
    </submittedName>
</protein>
<keyword evidence="1" id="KW-1133">Transmembrane helix</keyword>